<accession>A0AAD8VUH2</accession>
<dbReference type="PANTHER" id="PTHR35046">
    <property type="entry name" value="ZINC KNUCKLE (CCHC-TYPE) FAMILY PROTEIN"/>
    <property type="match status" value="1"/>
</dbReference>
<dbReference type="PANTHER" id="PTHR35046:SF9">
    <property type="entry name" value="RNA-DIRECTED DNA POLYMERASE"/>
    <property type="match status" value="1"/>
</dbReference>
<evidence type="ECO:0000313" key="3">
    <source>
        <dbReference type="Proteomes" id="UP001231189"/>
    </source>
</evidence>
<feature type="compositionally biased region" description="Basic and acidic residues" evidence="1">
    <location>
        <begin position="125"/>
        <end position="136"/>
    </location>
</feature>
<keyword evidence="3" id="KW-1185">Reference proteome</keyword>
<dbReference type="Proteomes" id="UP001231189">
    <property type="component" value="Unassembled WGS sequence"/>
</dbReference>
<dbReference type="AlphaFoldDB" id="A0AAD8VUH2"/>
<reference evidence="2" key="1">
    <citation type="submission" date="2023-07" db="EMBL/GenBank/DDBJ databases">
        <title>A chromosome-level genome assembly of Lolium multiflorum.</title>
        <authorList>
            <person name="Chen Y."/>
            <person name="Copetti D."/>
            <person name="Kolliker R."/>
            <person name="Studer B."/>
        </authorList>
    </citation>
    <scope>NUCLEOTIDE SEQUENCE</scope>
    <source>
        <strain evidence="2">02402/16</strain>
        <tissue evidence="2">Leaf</tissue>
    </source>
</reference>
<sequence>MSASDHKIVNQENKNSADTITWREYEALRNEMRREFRTPIDELKGTVQGLSQKLDTTCETVTTMKDQMTDIQRNLADMRLAIENLTQQQQEDDDDHDLQDDARNARGAPCGNRPRGWAPLGRNGRGHDEEDGLGHFKRDCPDRKVMIINEDNEYETGDDVDPNAPDYDTDGEDAYPSEARTIVLSQHALNVLPSTSTQRYNLFQTKALVGPDKACKVIIDGGSCRNLASKGCVPS</sequence>
<feature type="region of interest" description="Disordered" evidence="1">
    <location>
        <begin position="87"/>
        <end position="136"/>
    </location>
</feature>
<protein>
    <submittedName>
        <fullName evidence="2">Uncharacterized protein</fullName>
    </submittedName>
</protein>
<comment type="caution">
    <text evidence="2">The sequence shown here is derived from an EMBL/GenBank/DDBJ whole genome shotgun (WGS) entry which is preliminary data.</text>
</comment>
<organism evidence="2 3">
    <name type="scientific">Lolium multiflorum</name>
    <name type="common">Italian ryegrass</name>
    <name type="synonym">Lolium perenne subsp. multiflorum</name>
    <dbReference type="NCBI Taxonomy" id="4521"/>
    <lineage>
        <taxon>Eukaryota</taxon>
        <taxon>Viridiplantae</taxon>
        <taxon>Streptophyta</taxon>
        <taxon>Embryophyta</taxon>
        <taxon>Tracheophyta</taxon>
        <taxon>Spermatophyta</taxon>
        <taxon>Magnoliopsida</taxon>
        <taxon>Liliopsida</taxon>
        <taxon>Poales</taxon>
        <taxon>Poaceae</taxon>
        <taxon>BOP clade</taxon>
        <taxon>Pooideae</taxon>
        <taxon>Poodae</taxon>
        <taxon>Poeae</taxon>
        <taxon>Poeae Chloroplast Group 2 (Poeae type)</taxon>
        <taxon>Loliodinae</taxon>
        <taxon>Loliinae</taxon>
        <taxon>Lolium</taxon>
    </lineage>
</organism>
<evidence type="ECO:0000256" key="1">
    <source>
        <dbReference type="SAM" id="MobiDB-lite"/>
    </source>
</evidence>
<proteinExistence type="predicted"/>
<gene>
    <name evidence="2" type="ORF">QYE76_023823</name>
</gene>
<name>A0AAD8VUH2_LOLMU</name>
<evidence type="ECO:0000313" key="2">
    <source>
        <dbReference type="EMBL" id="KAK1618306.1"/>
    </source>
</evidence>
<dbReference type="EMBL" id="JAUUTY010000006">
    <property type="protein sequence ID" value="KAK1618306.1"/>
    <property type="molecule type" value="Genomic_DNA"/>
</dbReference>